<feature type="transmembrane region" description="Helical" evidence="6">
    <location>
        <begin position="37"/>
        <end position="62"/>
    </location>
</feature>
<feature type="transmembrane region" description="Helical" evidence="6">
    <location>
        <begin position="393"/>
        <end position="413"/>
    </location>
</feature>
<dbReference type="GeneID" id="112685970"/>
<keyword evidence="8" id="KW-1185">Reference proteome</keyword>
<dbReference type="GO" id="GO:0022857">
    <property type="term" value="F:transmembrane transporter activity"/>
    <property type="evidence" value="ECO:0007669"/>
    <property type="project" value="InterPro"/>
</dbReference>
<feature type="domain" description="Major facilitator superfamily (MFS) profile" evidence="7">
    <location>
        <begin position="37"/>
        <end position="505"/>
    </location>
</feature>
<comment type="subcellular location">
    <subcellularLocation>
        <location evidence="1">Membrane</location>
        <topology evidence="1">Multi-pass membrane protein</topology>
    </subcellularLocation>
</comment>
<dbReference type="InterPro" id="IPR011701">
    <property type="entry name" value="MFS"/>
</dbReference>
<proteinExistence type="predicted"/>
<feature type="transmembrane region" description="Helical" evidence="6">
    <location>
        <begin position="74"/>
        <end position="95"/>
    </location>
</feature>
<evidence type="ECO:0000256" key="4">
    <source>
        <dbReference type="ARBA" id="ARBA00022989"/>
    </source>
</evidence>
<dbReference type="Proteomes" id="UP000694846">
    <property type="component" value="Unplaced"/>
</dbReference>
<evidence type="ECO:0000313" key="8">
    <source>
        <dbReference type="Proteomes" id="UP000694846"/>
    </source>
</evidence>
<dbReference type="Gene3D" id="1.20.1250.20">
    <property type="entry name" value="MFS general substrate transporter like domains"/>
    <property type="match status" value="1"/>
</dbReference>
<feature type="transmembrane region" description="Helical" evidence="6">
    <location>
        <begin position="160"/>
        <end position="187"/>
    </location>
</feature>
<keyword evidence="5 6" id="KW-0472">Membrane</keyword>
<feature type="transmembrane region" description="Helical" evidence="6">
    <location>
        <begin position="419"/>
        <end position="440"/>
    </location>
</feature>
<sequence>MKKKDSNEINFLSLLDKPVQLDKAIEMVGIGRFHHCLLSICGSLYLANAISVTSLSLVLPLAQCDFHMTSAHKGVLNGALMTGMVVGSFIWGYVADTKGRRYTLVVSILMDGICNLFSSVSQVYPIFLMCRLLSGFGLSSIPIMYLYLVEFLDAKYRERYLAWMGIFWSIGLIILPCMAWIIMLYPFRIENEYFLFKTWNMLVIICSLPSMLLAFLLTRMPESPKFLLAKGKHDEAIDCLRTMYRWNNKSDDKFPVTCLLQTMPNHVIDKAKSNFFHGLYKSTVELFTSKYKVIAWVVSVILFCSSTSYYMLIMWFPELMNRFQWYETLNKDIQIKKTMCEIVSIVEPNTRIVEKCTDHIDQSVFINIIIIGIVCVLPNIIVPLLANKFGIRFFTVVSFVGSAVSAAWLYFITSSTENLILSCIFEALSGAGIGLVYCIAVDLFPIEYNGMATSIGTMFGKLGALIGNILTGIFIDVNCIVPITFSCLFLIISALLILILPKPGRTNFTI</sequence>
<feature type="transmembrane region" description="Helical" evidence="6">
    <location>
        <begin position="126"/>
        <end position="148"/>
    </location>
</feature>
<accession>A0A8B8FTL4</accession>
<gene>
    <name evidence="9" type="primary">LOC112685970</name>
</gene>
<keyword evidence="2" id="KW-0813">Transport</keyword>
<dbReference type="RefSeq" id="XP_025413828.1">
    <property type="nucleotide sequence ID" value="XM_025558043.1"/>
</dbReference>
<evidence type="ECO:0000259" key="7">
    <source>
        <dbReference type="PROSITE" id="PS50850"/>
    </source>
</evidence>
<dbReference type="PANTHER" id="PTHR23511">
    <property type="entry name" value="SYNAPTIC VESICLE GLYCOPROTEIN 2"/>
    <property type="match status" value="1"/>
</dbReference>
<name>A0A8B8FTL4_9HEMI</name>
<evidence type="ECO:0000256" key="3">
    <source>
        <dbReference type="ARBA" id="ARBA00022692"/>
    </source>
</evidence>
<reference evidence="9" key="1">
    <citation type="submission" date="2025-08" db="UniProtKB">
        <authorList>
            <consortium name="RefSeq"/>
        </authorList>
    </citation>
    <scope>IDENTIFICATION</scope>
    <source>
        <tissue evidence="9">Whole body</tissue>
    </source>
</reference>
<dbReference type="AlphaFoldDB" id="A0A8B8FTL4"/>
<evidence type="ECO:0000313" key="9">
    <source>
        <dbReference type="RefSeq" id="XP_025413828.1"/>
    </source>
</evidence>
<dbReference type="InterPro" id="IPR020846">
    <property type="entry name" value="MFS_dom"/>
</dbReference>
<dbReference type="SUPFAM" id="SSF103473">
    <property type="entry name" value="MFS general substrate transporter"/>
    <property type="match status" value="1"/>
</dbReference>
<dbReference type="PROSITE" id="PS50850">
    <property type="entry name" value="MFS"/>
    <property type="match status" value="1"/>
</dbReference>
<evidence type="ECO:0000256" key="5">
    <source>
        <dbReference type="ARBA" id="ARBA00023136"/>
    </source>
</evidence>
<dbReference type="PANTHER" id="PTHR23511:SF38">
    <property type="entry name" value="SYNAPTIC VESICLE 2-RELATED PROTEIN-LIKE PROTEIN"/>
    <property type="match status" value="1"/>
</dbReference>
<feature type="transmembrane region" description="Helical" evidence="6">
    <location>
        <begin position="364"/>
        <end position="386"/>
    </location>
</feature>
<organism evidence="8 9">
    <name type="scientific">Sipha flava</name>
    <name type="common">yellow sugarcane aphid</name>
    <dbReference type="NCBI Taxonomy" id="143950"/>
    <lineage>
        <taxon>Eukaryota</taxon>
        <taxon>Metazoa</taxon>
        <taxon>Ecdysozoa</taxon>
        <taxon>Arthropoda</taxon>
        <taxon>Hexapoda</taxon>
        <taxon>Insecta</taxon>
        <taxon>Pterygota</taxon>
        <taxon>Neoptera</taxon>
        <taxon>Paraneoptera</taxon>
        <taxon>Hemiptera</taxon>
        <taxon>Sternorrhyncha</taxon>
        <taxon>Aphidomorpha</taxon>
        <taxon>Aphidoidea</taxon>
        <taxon>Aphididae</taxon>
        <taxon>Sipha</taxon>
    </lineage>
</organism>
<feature type="transmembrane region" description="Helical" evidence="6">
    <location>
        <begin position="293"/>
        <end position="316"/>
    </location>
</feature>
<feature type="transmembrane region" description="Helical" evidence="6">
    <location>
        <begin position="199"/>
        <end position="218"/>
    </location>
</feature>
<dbReference type="GO" id="GO:0016020">
    <property type="term" value="C:membrane"/>
    <property type="evidence" value="ECO:0007669"/>
    <property type="project" value="UniProtKB-SubCell"/>
</dbReference>
<protein>
    <submittedName>
        <fullName evidence="9">Synaptic vesicle glycoprotein 2A-like isoform X1</fullName>
    </submittedName>
</protein>
<keyword evidence="3 6" id="KW-0812">Transmembrane</keyword>
<dbReference type="Pfam" id="PF07690">
    <property type="entry name" value="MFS_1"/>
    <property type="match status" value="2"/>
</dbReference>
<dbReference type="OrthoDB" id="3936150at2759"/>
<feature type="transmembrane region" description="Helical" evidence="6">
    <location>
        <begin position="452"/>
        <end position="474"/>
    </location>
</feature>
<evidence type="ECO:0000256" key="1">
    <source>
        <dbReference type="ARBA" id="ARBA00004141"/>
    </source>
</evidence>
<feature type="transmembrane region" description="Helical" evidence="6">
    <location>
        <begin position="480"/>
        <end position="500"/>
    </location>
</feature>
<evidence type="ECO:0000256" key="2">
    <source>
        <dbReference type="ARBA" id="ARBA00022448"/>
    </source>
</evidence>
<dbReference type="InterPro" id="IPR036259">
    <property type="entry name" value="MFS_trans_sf"/>
</dbReference>
<keyword evidence="4 6" id="KW-1133">Transmembrane helix</keyword>
<evidence type="ECO:0000256" key="6">
    <source>
        <dbReference type="SAM" id="Phobius"/>
    </source>
</evidence>